<evidence type="ECO:0000256" key="2">
    <source>
        <dbReference type="ARBA" id="ARBA00022737"/>
    </source>
</evidence>
<accession>A0ABU6YNJ8</accession>
<gene>
    <name evidence="8" type="ORF">PIB30_068049</name>
</gene>
<evidence type="ECO:0000313" key="8">
    <source>
        <dbReference type="EMBL" id="MED6210854.1"/>
    </source>
</evidence>
<sequence>MEVLMSLAAKVAEYTVAPIGRQFSYLIFYKANFKELSELVTDLEGKRDEIKHRVQNERRNGKTIETRVQNWLNKVDEAIQEANQLQNDARREKAGCSRWSFPNVVTRHQLSRKATKVTKNVVEAQGGGNFDRVAYLPELDVGSTSAISHSKGFESRKSIQENILHALRDTKVSMVGVYGLGGVGKTTLVEEVAQIAKKDRVFDSVVMATISKTPNIKTIQEEIADKLGLHFEELTVAGRAPRLCERIKMEKTILLILDDIWEALDLKNVGIPSEGEHSGCKILMTSRNSDLLRLMGVKENFKLHVLNDEESWSLFKSKADNLDKEPDKHQVALQLAKKCAGLPILIVTTARSLMDQNIHAWKDALSQLEKVDNEALEGITYSALEFSYKRLKGSEIKAFFLLCATKGKNSCISDLFKYGMGLGMFNNTNTMTGARNRLQNMISALKASCLLEDDTSTTRIKMHDVVREVAISIAYRDYHILCKYGDELKEFPPTNILSKCSQIILRNGDFLHLPEKLDSHNLKLFCLYQYDLSLEIPNSFFAGTKILEVLDLTGLNLASLPTSFHSLTNLKTLCLDQCILDNIDAVGALKNLEILSLLYSSMIKLSSEIRKLTQLRMLDLSHSGIESIPPGIISSLTKLEELYMGDTSIKWSVENSDNQDENASLDELRQLSNLAALELQIQEAWMLPRDLMFDKLEMFKIVIGDIWEWADIDDVTLKTLKLKLGTNIHLEHGIKALIRRAENLYLDQVEGIWNILYQLNGDGFPQLKQLHIQNNAIIKHIIDFTERTHVPTPFPNLEKLVIQNLSKMEIIYRGPLSIDSFAKLKAIKVENCNKVKYLLSVSMIKSMSHLSELQVSQCNLMEKVVFEDGVESAMNDETDESIKFPWLHSLTLQHLDALESFFSDEATSSTPVSLFNNQVAFPNLDTLKLSLVNLNRIWKDNLHSFNKLTNLIVENCDGLKYLFSSTMVKSFPNLAKLEISKCHQMGEIIAEDTDNNNVTHEEVRFSKLQTIILKEMKSLKKIWHKEFSKVKTLEIRNCEKIRVIIPSSMQKAYNDLETLMVADCVSVEEIFQLCSDENSISLEQTQLKTITLERLPKLKQIWSRDPHGALSFCNVQEIYIQICQSLEFVFPYSVATSCSLLKVLEVKNCYNMKEIVSLKEEPAFSSISFEFNHLSTLLLWNLVKLKGFYAGNHTLSSPSLRKLDVSGCVKLNLYRTRSTSSYPKLPDEENIGSSKQHLVTEQVIPNLEHLRIDEKDAINVLRLQNIGFLFSRISFLGLSNYEAEGSTFPDQVLQSICSLKHLLIEWSSFKKIFQDQRLSNDKNCTKLQKLTLFQLPNLQHICEEGFQIDPVLELLEYLDVDRCSSLINLVPSSVTFCYLTNLEVANCNGMVNLLSPQTARSLAKLNVMKIKECESLEEIISKEGEEITNEIDVVVRECARMKYFSEGDSISTPKLRKVKITENNSKEFYWKGDLNGTIKYIFEDKEVSHSNEN</sequence>
<evidence type="ECO:0000259" key="7">
    <source>
        <dbReference type="SMART" id="SM00382"/>
    </source>
</evidence>
<keyword evidence="5" id="KW-0067">ATP-binding</keyword>
<reference evidence="8 9" key="1">
    <citation type="journal article" date="2023" name="Plants (Basel)">
        <title>Bridging the Gap: Combining Genomics and Transcriptomics Approaches to Understand Stylosanthes scabra, an Orphan Legume from the Brazilian Caatinga.</title>
        <authorList>
            <person name="Ferreira-Neto J.R.C."/>
            <person name="da Silva M.D."/>
            <person name="Binneck E."/>
            <person name="de Melo N.F."/>
            <person name="da Silva R.H."/>
            <person name="de Melo A.L.T.M."/>
            <person name="Pandolfi V."/>
            <person name="Bustamante F.O."/>
            <person name="Brasileiro-Vidal A.C."/>
            <person name="Benko-Iseppon A.M."/>
        </authorList>
    </citation>
    <scope>NUCLEOTIDE SEQUENCE [LARGE SCALE GENOMIC DNA]</scope>
    <source>
        <tissue evidence="8">Leaves</tissue>
    </source>
</reference>
<dbReference type="InterPro" id="IPR002182">
    <property type="entry name" value="NB-ARC"/>
</dbReference>
<comment type="caution">
    <text evidence="8">The sequence shown here is derived from an EMBL/GenBank/DDBJ whole genome shotgun (WGS) entry which is preliminary data.</text>
</comment>
<dbReference type="SMART" id="SM00382">
    <property type="entry name" value="AAA"/>
    <property type="match status" value="1"/>
</dbReference>
<evidence type="ECO:0000313" key="9">
    <source>
        <dbReference type="Proteomes" id="UP001341840"/>
    </source>
</evidence>
<proteinExistence type="inferred from homology"/>
<comment type="similarity">
    <text evidence="1">Belongs to the disease resistance NB-LRR family.</text>
</comment>
<evidence type="ECO:0000256" key="3">
    <source>
        <dbReference type="ARBA" id="ARBA00022741"/>
    </source>
</evidence>
<keyword evidence="2" id="KW-0677">Repeat</keyword>
<dbReference type="Pfam" id="PF00931">
    <property type="entry name" value="NB-ARC"/>
    <property type="match status" value="1"/>
</dbReference>
<keyword evidence="9" id="KW-1185">Reference proteome</keyword>
<dbReference type="SUPFAM" id="SSF52058">
    <property type="entry name" value="L domain-like"/>
    <property type="match status" value="1"/>
</dbReference>
<dbReference type="InterPro" id="IPR055414">
    <property type="entry name" value="LRR_R13L4/SHOC2-like"/>
</dbReference>
<feature type="coiled-coil region" evidence="6">
    <location>
        <begin position="33"/>
        <end position="95"/>
    </location>
</feature>
<dbReference type="InterPro" id="IPR042197">
    <property type="entry name" value="Apaf_helical"/>
</dbReference>
<dbReference type="Gene3D" id="3.40.50.300">
    <property type="entry name" value="P-loop containing nucleotide triphosphate hydrolases"/>
    <property type="match status" value="1"/>
</dbReference>
<keyword evidence="4" id="KW-0611">Plant defense</keyword>
<dbReference type="InterPro" id="IPR057135">
    <property type="entry name" value="At4g27190-like_LRR"/>
</dbReference>
<protein>
    <recommendedName>
        <fullName evidence="7">AAA+ ATPase domain-containing protein</fullName>
    </recommendedName>
</protein>
<dbReference type="Gene3D" id="3.80.10.10">
    <property type="entry name" value="Ribonuclease Inhibitor"/>
    <property type="match status" value="4"/>
</dbReference>
<dbReference type="Pfam" id="PF23598">
    <property type="entry name" value="LRR_14"/>
    <property type="match status" value="1"/>
</dbReference>
<dbReference type="InterPro" id="IPR003593">
    <property type="entry name" value="AAA+_ATPase"/>
</dbReference>
<dbReference type="InterPro" id="IPR032675">
    <property type="entry name" value="LRR_dom_sf"/>
</dbReference>
<evidence type="ECO:0000256" key="1">
    <source>
        <dbReference type="ARBA" id="ARBA00008894"/>
    </source>
</evidence>
<evidence type="ECO:0000256" key="4">
    <source>
        <dbReference type="ARBA" id="ARBA00022821"/>
    </source>
</evidence>
<feature type="domain" description="AAA+ ATPase" evidence="7">
    <location>
        <begin position="171"/>
        <end position="309"/>
    </location>
</feature>
<dbReference type="Pfam" id="PF23247">
    <property type="entry name" value="LRR_RPS2"/>
    <property type="match status" value="4"/>
</dbReference>
<dbReference type="Proteomes" id="UP001341840">
    <property type="component" value="Unassembled WGS sequence"/>
</dbReference>
<dbReference type="SUPFAM" id="SSF52047">
    <property type="entry name" value="RNI-like"/>
    <property type="match status" value="2"/>
</dbReference>
<name>A0ABU6YNJ8_9FABA</name>
<keyword evidence="6" id="KW-0175">Coiled coil</keyword>
<dbReference type="PANTHER" id="PTHR33463">
    <property type="entry name" value="NB-ARC DOMAIN-CONTAINING PROTEIN-RELATED"/>
    <property type="match status" value="1"/>
</dbReference>
<dbReference type="PRINTS" id="PR00364">
    <property type="entry name" value="DISEASERSIST"/>
</dbReference>
<evidence type="ECO:0000256" key="6">
    <source>
        <dbReference type="SAM" id="Coils"/>
    </source>
</evidence>
<dbReference type="Gene3D" id="1.10.8.430">
    <property type="entry name" value="Helical domain of apoptotic protease-activating factors"/>
    <property type="match status" value="1"/>
</dbReference>
<dbReference type="InterPro" id="IPR027417">
    <property type="entry name" value="P-loop_NTPase"/>
</dbReference>
<dbReference type="SUPFAM" id="SSF52540">
    <property type="entry name" value="P-loop containing nucleoside triphosphate hydrolases"/>
    <property type="match status" value="1"/>
</dbReference>
<organism evidence="8 9">
    <name type="scientific">Stylosanthes scabra</name>
    <dbReference type="NCBI Taxonomy" id="79078"/>
    <lineage>
        <taxon>Eukaryota</taxon>
        <taxon>Viridiplantae</taxon>
        <taxon>Streptophyta</taxon>
        <taxon>Embryophyta</taxon>
        <taxon>Tracheophyta</taxon>
        <taxon>Spermatophyta</taxon>
        <taxon>Magnoliopsida</taxon>
        <taxon>eudicotyledons</taxon>
        <taxon>Gunneridae</taxon>
        <taxon>Pentapetalae</taxon>
        <taxon>rosids</taxon>
        <taxon>fabids</taxon>
        <taxon>Fabales</taxon>
        <taxon>Fabaceae</taxon>
        <taxon>Papilionoideae</taxon>
        <taxon>50 kb inversion clade</taxon>
        <taxon>dalbergioids sensu lato</taxon>
        <taxon>Dalbergieae</taxon>
        <taxon>Pterocarpus clade</taxon>
        <taxon>Stylosanthes</taxon>
    </lineage>
</organism>
<dbReference type="PANTHER" id="PTHR33463:SF198">
    <property type="entry name" value="RPP4C3"/>
    <property type="match status" value="1"/>
</dbReference>
<keyword evidence="3" id="KW-0547">Nucleotide-binding</keyword>
<dbReference type="InterPro" id="IPR050905">
    <property type="entry name" value="Plant_NBS-LRR"/>
</dbReference>
<evidence type="ECO:0000256" key="5">
    <source>
        <dbReference type="ARBA" id="ARBA00022840"/>
    </source>
</evidence>
<dbReference type="EMBL" id="JASCZI010242377">
    <property type="protein sequence ID" value="MED6210854.1"/>
    <property type="molecule type" value="Genomic_DNA"/>
</dbReference>